<dbReference type="GO" id="GO:0016757">
    <property type="term" value="F:glycosyltransferase activity"/>
    <property type="evidence" value="ECO:0007669"/>
    <property type="project" value="UniProtKB-KW"/>
</dbReference>
<evidence type="ECO:0000256" key="1">
    <source>
        <dbReference type="ARBA" id="ARBA00004236"/>
    </source>
</evidence>
<reference evidence="7 8" key="1">
    <citation type="submission" date="2019-12" db="EMBL/GenBank/DDBJ databases">
        <title>Genomic-based taxomic classification of the family Erythrobacteraceae.</title>
        <authorList>
            <person name="Xu L."/>
        </authorList>
    </citation>
    <scope>NUCLEOTIDE SEQUENCE [LARGE SCALE GENOMIC DNA]</scope>
    <source>
        <strain evidence="7 8">KCTC 52763</strain>
    </source>
</reference>
<dbReference type="GO" id="GO:0005886">
    <property type="term" value="C:plasma membrane"/>
    <property type="evidence" value="ECO:0007669"/>
    <property type="project" value="UniProtKB-SubCell"/>
</dbReference>
<feature type="domain" description="Glycosyltransferase 2-like" evidence="6">
    <location>
        <begin position="16"/>
        <end position="172"/>
    </location>
</feature>
<dbReference type="InterPro" id="IPR029044">
    <property type="entry name" value="Nucleotide-diphossugar_trans"/>
</dbReference>
<dbReference type="Proteomes" id="UP000442714">
    <property type="component" value="Unassembled WGS sequence"/>
</dbReference>
<dbReference type="PANTHER" id="PTHR43646:SF2">
    <property type="entry name" value="GLYCOSYLTRANSFERASE 2-LIKE DOMAIN-CONTAINING PROTEIN"/>
    <property type="match status" value="1"/>
</dbReference>
<accession>A0A844ZV43</accession>
<evidence type="ECO:0000313" key="8">
    <source>
        <dbReference type="Proteomes" id="UP000442714"/>
    </source>
</evidence>
<gene>
    <name evidence="7" type="ORF">GRI41_09985</name>
</gene>
<keyword evidence="4 7" id="KW-0808">Transferase</keyword>
<organism evidence="7 8">
    <name type="scientific">Pontixanthobacter aquaemixtae</name>
    <dbReference type="NCBI Taxonomy" id="1958940"/>
    <lineage>
        <taxon>Bacteria</taxon>
        <taxon>Pseudomonadati</taxon>
        <taxon>Pseudomonadota</taxon>
        <taxon>Alphaproteobacteria</taxon>
        <taxon>Sphingomonadales</taxon>
        <taxon>Erythrobacteraceae</taxon>
        <taxon>Pontixanthobacter</taxon>
    </lineage>
</organism>
<dbReference type="Gene3D" id="3.90.550.10">
    <property type="entry name" value="Spore Coat Polysaccharide Biosynthesis Protein SpsA, Chain A"/>
    <property type="match status" value="1"/>
</dbReference>
<sequence length="251" mass="27887">MAGISPVSPKASSVGIVLPVLNEERALAAMFEVLSRLDPKPADILFVDGGSDDASCELIRDAGYRLLETAKGRAIQINAGVEAVGTEYVCVLHADTIPPADMVSVITETLADPKIALASFTPLIKGPEKTRWFTTFHNWIKTWYAPIITRPHLFVRGVRLLFGDHAMFFRRAQFLEIGGCTPSDAVMEEADLCVKFARLGKIRLVRRWVETSDRRIAAWGPIKANWIYFKVGILWAVGARSRMAKDYPDVR</sequence>
<evidence type="ECO:0000259" key="6">
    <source>
        <dbReference type="Pfam" id="PF00535"/>
    </source>
</evidence>
<dbReference type="Pfam" id="PF00535">
    <property type="entry name" value="Glycos_transf_2"/>
    <property type="match status" value="1"/>
</dbReference>
<dbReference type="InterPro" id="IPR001173">
    <property type="entry name" value="Glyco_trans_2-like"/>
</dbReference>
<dbReference type="InterPro" id="IPR026461">
    <property type="entry name" value="Trfase_2_rSAM/seldom_assoc"/>
</dbReference>
<comment type="subcellular location">
    <subcellularLocation>
        <location evidence="1">Cell membrane</location>
    </subcellularLocation>
</comment>
<name>A0A844ZV43_9SPHN</name>
<dbReference type="CDD" id="cd02522">
    <property type="entry name" value="GT_2_like_a"/>
    <property type="match status" value="1"/>
</dbReference>
<dbReference type="PANTHER" id="PTHR43646">
    <property type="entry name" value="GLYCOSYLTRANSFERASE"/>
    <property type="match status" value="1"/>
</dbReference>
<dbReference type="SUPFAM" id="SSF53448">
    <property type="entry name" value="Nucleotide-diphospho-sugar transferases"/>
    <property type="match status" value="1"/>
</dbReference>
<evidence type="ECO:0000256" key="4">
    <source>
        <dbReference type="ARBA" id="ARBA00022679"/>
    </source>
</evidence>
<comment type="caution">
    <text evidence="7">The sequence shown here is derived from an EMBL/GenBank/DDBJ whole genome shotgun (WGS) entry which is preliminary data.</text>
</comment>
<keyword evidence="8" id="KW-1185">Reference proteome</keyword>
<keyword evidence="3" id="KW-0328">Glycosyltransferase</keyword>
<proteinExistence type="predicted"/>
<dbReference type="EMBL" id="WTYX01000002">
    <property type="protein sequence ID" value="MXO91152.1"/>
    <property type="molecule type" value="Genomic_DNA"/>
</dbReference>
<dbReference type="AlphaFoldDB" id="A0A844ZV43"/>
<evidence type="ECO:0000256" key="3">
    <source>
        <dbReference type="ARBA" id="ARBA00022676"/>
    </source>
</evidence>
<evidence type="ECO:0000313" key="7">
    <source>
        <dbReference type="EMBL" id="MXO91152.1"/>
    </source>
</evidence>
<keyword evidence="5" id="KW-0472">Membrane</keyword>
<dbReference type="OrthoDB" id="8416156at2"/>
<protein>
    <submittedName>
        <fullName evidence="7">Glycosyltransferase</fullName>
    </submittedName>
</protein>
<evidence type="ECO:0000256" key="5">
    <source>
        <dbReference type="ARBA" id="ARBA00023136"/>
    </source>
</evidence>
<evidence type="ECO:0000256" key="2">
    <source>
        <dbReference type="ARBA" id="ARBA00022475"/>
    </source>
</evidence>
<keyword evidence="2" id="KW-1003">Cell membrane</keyword>